<evidence type="ECO:0000256" key="20">
    <source>
        <dbReference type="ARBA" id="ARBA00049035"/>
    </source>
</evidence>
<gene>
    <name evidence="25" type="ordered locus">Poras_1564</name>
</gene>
<evidence type="ECO:0000256" key="22">
    <source>
        <dbReference type="PIRNR" id="PIRNR001563"/>
    </source>
</evidence>
<proteinExistence type="inferred from homology"/>
<dbReference type="SUPFAM" id="SSF53623">
    <property type="entry name" value="MurD-like peptide ligases, catalytic domain"/>
    <property type="match status" value="1"/>
</dbReference>
<dbReference type="InterPro" id="IPR036565">
    <property type="entry name" value="Mur-like_cat_sf"/>
</dbReference>
<dbReference type="OrthoDB" id="9809356at2"/>
<comment type="cofactor">
    <cofactor evidence="1">
        <name>Mg(2+)</name>
        <dbReference type="ChEBI" id="CHEBI:18420"/>
    </cofactor>
</comment>
<dbReference type="KEGG" id="pah:Poras_1564"/>
<organism evidence="25 26">
    <name type="scientific">Porphyromonas asaccharolytica (strain ATCC 25260 / DSM 20707 / BCRC 10618 / CCUG 7834 / JCM 6326 / LMG 13178 / VPI 4198 / B440)</name>
    <name type="common">Bacteroides asaccharolyticus</name>
    <dbReference type="NCBI Taxonomy" id="879243"/>
    <lineage>
        <taxon>Bacteria</taxon>
        <taxon>Pseudomonadati</taxon>
        <taxon>Bacteroidota</taxon>
        <taxon>Bacteroidia</taxon>
        <taxon>Bacteroidales</taxon>
        <taxon>Porphyromonadaceae</taxon>
        <taxon>Porphyromonas</taxon>
    </lineage>
</organism>
<keyword evidence="11 22" id="KW-0547">Nucleotide-binding</keyword>
<dbReference type="PIRSF" id="PIRSF001563">
    <property type="entry name" value="Folylpolyglu_synth"/>
    <property type="match status" value="1"/>
</dbReference>
<evidence type="ECO:0000256" key="13">
    <source>
        <dbReference type="ARBA" id="ARBA00022842"/>
    </source>
</evidence>
<evidence type="ECO:0000256" key="8">
    <source>
        <dbReference type="ARBA" id="ARBA00019357"/>
    </source>
</evidence>
<keyword evidence="26" id="KW-1185">Reference proteome</keyword>
<evidence type="ECO:0000256" key="12">
    <source>
        <dbReference type="ARBA" id="ARBA00022840"/>
    </source>
</evidence>
<dbReference type="Proteomes" id="UP000006545">
    <property type="component" value="Chromosome"/>
</dbReference>
<dbReference type="NCBIfam" id="TIGR01499">
    <property type="entry name" value="folC"/>
    <property type="match status" value="1"/>
</dbReference>
<dbReference type="GO" id="GO:0008841">
    <property type="term" value="F:dihydrofolate synthase activity"/>
    <property type="evidence" value="ECO:0007669"/>
    <property type="project" value="UniProtKB-EC"/>
</dbReference>
<reference evidence="26" key="1">
    <citation type="submission" date="2011-04" db="EMBL/GenBank/DDBJ databases">
        <title>The complete genome of Porphyromonas asaccharolytica DSM 20707.</title>
        <authorList>
            <person name="Lucas S."/>
            <person name="Han J."/>
            <person name="Lapidus A."/>
            <person name="Bruce D."/>
            <person name="Goodwin L."/>
            <person name="Pitluck S."/>
            <person name="Peters L."/>
            <person name="Kyrpides N."/>
            <person name="Mavromatis K."/>
            <person name="Ivanova N."/>
            <person name="Ovchinnikova G."/>
            <person name="Pagani I."/>
            <person name="Lu M."/>
            <person name="Detter J.C."/>
            <person name="Tapia R."/>
            <person name="Han C."/>
            <person name="Land M."/>
            <person name="Hauser L."/>
            <person name="Markowitz V."/>
            <person name="Cheng J.-F."/>
            <person name="Hugenholtz P."/>
            <person name="Woyke T."/>
            <person name="Wu D."/>
            <person name="Gronow S."/>
            <person name="Wellnitz S."/>
            <person name="Brambilla E."/>
            <person name="Klenk H.-P."/>
            <person name="Eisen J.A."/>
        </authorList>
    </citation>
    <scope>NUCLEOTIDE SEQUENCE [LARGE SCALE GENOMIC DNA]</scope>
    <source>
        <strain evidence="26">ATCC 25260 / DSM 20707 / VPI 4198</strain>
    </source>
</reference>
<feature type="domain" description="Mur ligase central" evidence="24">
    <location>
        <begin position="51"/>
        <end position="267"/>
    </location>
</feature>
<dbReference type="InterPro" id="IPR018109">
    <property type="entry name" value="Folylpolyglutamate_synth_CS"/>
</dbReference>
<protein>
    <recommendedName>
        <fullName evidence="8">Dihydrofolate synthase/folylpolyglutamate synthase</fullName>
        <ecNumber evidence="6">6.3.2.12</ecNumber>
        <ecNumber evidence="7">6.3.2.17</ecNumber>
    </recommendedName>
    <alternativeName>
        <fullName evidence="17">Folylpoly-gamma-glutamate synthetase-dihydrofolate synthetase</fullName>
    </alternativeName>
    <alternativeName>
        <fullName evidence="15">Folylpolyglutamate synthetase</fullName>
    </alternativeName>
    <alternativeName>
        <fullName evidence="16">Tetrahydrofolylpolyglutamate synthase</fullName>
    </alternativeName>
</protein>
<dbReference type="InterPro" id="IPR004101">
    <property type="entry name" value="Mur_ligase_C"/>
</dbReference>
<dbReference type="SUPFAM" id="SSF53244">
    <property type="entry name" value="MurD-like peptide ligases, peptide-binding domain"/>
    <property type="match status" value="1"/>
</dbReference>
<evidence type="ECO:0000259" key="23">
    <source>
        <dbReference type="Pfam" id="PF02875"/>
    </source>
</evidence>
<evidence type="ECO:0000256" key="18">
    <source>
        <dbReference type="ARBA" id="ARBA00047493"/>
    </source>
</evidence>
<comment type="pathway">
    <text evidence="4">Cofactor biosynthesis; tetrahydrofolylpolyglutamate biosynthesis.</text>
</comment>
<dbReference type="PANTHER" id="PTHR11136">
    <property type="entry name" value="FOLYLPOLYGLUTAMATE SYNTHASE-RELATED"/>
    <property type="match status" value="1"/>
</dbReference>
<keyword evidence="12 22" id="KW-0067">ATP-binding</keyword>
<evidence type="ECO:0000256" key="9">
    <source>
        <dbReference type="ARBA" id="ARBA00022598"/>
    </source>
</evidence>
<keyword evidence="10" id="KW-0479">Metal-binding</keyword>
<dbReference type="GO" id="GO:0046656">
    <property type="term" value="P:folic acid biosynthetic process"/>
    <property type="evidence" value="ECO:0007669"/>
    <property type="project" value="UniProtKB-KW"/>
</dbReference>
<name>F4KNP8_PORAD</name>
<keyword evidence="9 22" id="KW-0436">Ligase</keyword>
<evidence type="ECO:0000256" key="16">
    <source>
        <dbReference type="ARBA" id="ARBA00030592"/>
    </source>
</evidence>
<evidence type="ECO:0000256" key="1">
    <source>
        <dbReference type="ARBA" id="ARBA00001946"/>
    </source>
</evidence>
<dbReference type="STRING" id="879243.Poras_1564"/>
<evidence type="ECO:0000256" key="4">
    <source>
        <dbReference type="ARBA" id="ARBA00005150"/>
    </source>
</evidence>
<dbReference type="Pfam" id="PF08245">
    <property type="entry name" value="Mur_ligase_M"/>
    <property type="match status" value="1"/>
</dbReference>
<keyword evidence="13" id="KW-0460">Magnesium</keyword>
<dbReference type="PANTHER" id="PTHR11136:SF0">
    <property type="entry name" value="DIHYDROFOLATE SYNTHETASE-RELATED"/>
    <property type="match status" value="1"/>
</dbReference>
<dbReference type="GO" id="GO:0004326">
    <property type="term" value="F:tetrahydrofolylpolyglutamate synthase activity"/>
    <property type="evidence" value="ECO:0007669"/>
    <property type="project" value="UniProtKB-EC"/>
</dbReference>
<sequence>MNYKETVDYLYQATPCYQNQGDDAYKPGLERMQQMCEAIGNPQRYIRTIHVGGTNGKGSTTSLIASVLTAAGYKVGLFTSPHLVDFRERIRINGEMISEEEVVAFVERTRPLIESVGPSFFEYTTLMAFEHFHTHDVDYAVIEVGLGGRLDSTNVILPKLSIITNISIDHTQYLGNTLEAIAYEKAGIIKEGVHAVIGNAGGSVRELFEQVADERHAPITFCEDEHTIKRYDELHPGMRLDTVDYGLIETPLSGDAQLENAHTVLTALRILDDKVLDTPLTHEVVARGFAELYKLSGLRGRWETLSTDPHIVCDTAHNPAGIAVVAHQLEEESYDHLYIIIGMSADKDIDTNLALLPSSARYYFCTTASQRTLPAEELQQRAEAIGLRGRAYPSVEEALREVVALANAGDLIFVGGSNFIVAELLKSYPLIQKERPVPMEG</sequence>
<dbReference type="FunFam" id="3.40.1190.10:FF:000011">
    <property type="entry name" value="Folylpolyglutamate synthase/dihydrofolate synthase"/>
    <property type="match status" value="1"/>
</dbReference>
<dbReference type="eggNOG" id="COG0285">
    <property type="taxonomic scope" value="Bacteria"/>
</dbReference>
<evidence type="ECO:0000313" key="25">
    <source>
        <dbReference type="EMBL" id="AEE13495.1"/>
    </source>
</evidence>
<dbReference type="InterPro" id="IPR001645">
    <property type="entry name" value="Folylpolyglutamate_synth"/>
</dbReference>
<dbReference type="GO" id="GO:0005737">
    <property type="term" value="C:cytoplasm"/>
    <property type="evidence" value="ECO:0007669"/>
    <property type="project" value="TreeGrafter"/>
</dbReference>
<evidence type="ECO:0000259" key="24">
    <source>
        <dbReference type="Pfam" id="PF08245"/>
    </source>
</evidence>
<evidence type="ECO:0000256" key="21">
    <source>
        <dbReference type="ARBA" id="ARBA00049161"/>
    </source>
</evidence>
<evidence type="ECO:0000256" key="19">
    <source>
        <dbReference type="ARBA" id="ARBA00047808"/>
    </source>
</evidence>
<evidence type="ECO:0000256" key="5">
    <source>
        <dbReference type="ARBA" id="ARBA00008276"/>
    </source>
</evidence>
<comment type="similarity">
    <text evidence="5 22">Belongs to the folylpolyglutamate synthase family.</text>
</comment>
<dbReference type="GO" id="GO:0046872">
    <property type="term" value="F:metal ion binding"/>
    <property type="evidence" value="ECO:0007669"/>
    <property type="project" value="UniProtKB-KW"/>
</dbReference>
<dbReference type="Pfam" id="PF02875">
    <property type="entry name" value="Mur_ligase_C"/>
    <property type="match status" value="1"/>
</dbReference>
<comment type="catalytic activity">
    <reaction evidence="19">
        <text>10-formyltetrahydrofolyl-(gamma-L-Glu)(n) + L-glutamate + ATP = 10-formyltetrahydrofolyl-(gamma-L-Glu)(n+1) + ADP + phosphate + H(+)</text>
        <dbReference type="Rhea" id="RHEA:51904"/>
        <dbReference type="Rhea" id="RHEA-COMP:13088"/>
        <dbReference type="Rhea" id="RHEA-COMP:14300"/>
        <dbReference type="ChEBI" id="CHEBI:15378"/>
        <dbReference type="ChEBI" id="CHEBI:29985"/>
        <dbReference type="ChEBI" id="CHEBI:30616"/>
        <dbReference type="ChEBI" id="CHEBI:43474"/>
        <dbReference type="ChEBI" id="CHEBI:134413"/>
        <dbReference type="ChEBI" id="CHEBI:456216"/>
        <dbReference type="EC" id="6.3.2.17"/>
    </reaction>
</comment>
<evidence type="ECO:0000256" key="2">
    <source>
        <dbReference type="ARBA" id="ARBA00002714"/>
    </source>
</evidence>
<comment type="catalytic activity">
    <reaction evidence="18">
        <text>(6S)-5,6,7,8-tetrahydrofolyl-(gamma-L-Glu)(n) + L-glutamate + ATP = (6S)-5,6,7,8-tetrahydrofolyl-(gamma-L-Glu)(n+1) + ADP + phosphate + H(+)</text>
        <dbReference type="Rhea" id="RHEA:10580"/>
        <dbReference type="Rhea" id="RHEA-COMP:14738"/>
        <dbReference type="Rhea" id="RHEA-COMP:14740"/>
        <dbReference type="ChEBI" id="CHEBI:15378"/>
        <dbReference type="ChEBI" id="CHEBI:29985"/>
        <dbReference type="ChEBI" id="CHEBI:30616"/>
        <dbReference type="ChEBI" id="CHEBI:43474"/>
        <dbReference type="ChEBI" id="CHEBI:141005"/>
        <dbReference type="ChEBI" id="CHEBI:456216"/>
        <dbReference type="EC" id="6.3.2.17"/>
    </reaction>
</comment>
<evidence type="ECO:0000256" key="17">
    <source>
        <dbReference type="ARBA" id="ARBA00032510"/>
    </source>
</evidence>
<evidence type="ECO:0000256" key="15">
    <source>
        <dbReference type="ARBA" id="ARBA00030048"/>
    </source>
</evidence>
<dbReference type="Gene3D" id="3.40.1190.10">
    <property type="entry name" value="Mur-like, catalytic domain"/>
    <property type="match status" value="1"/>
</dbReference>
<evidence type="ECO:0000256" key="14">
    <source>
        <dbReference type="ARBA" id="ARBA00022909"/>
    </source>
</evidence>
<dbReference type="EMBL" id="CP002689">
    <property type="protein sequence ID" value="AEE13495.1"/>
    <property type="molecule type" value="Genomic_DNA"/>
</dbReference>
<dbReference type="Gene3D" id="3.90.190.20">
    <property type="entry name" value="Mur ligase, C-terminal domain"/>
    <property type="match status" value="1"/>
</dbReference>
<evidence type="ECO:0000256" key="3">
    <source>
        <dbReference type="ARBA" id="ARBA00004799"/>
    </source>
</evidence>
<evidence type="ECO:0000256" key="10">
    <source>
        <dbReference type="ARBA" id="ARBA00022723"/>
    </source>
</evidence>
<comment type="catalytic activity">
    <reaction evidence="21">
        <text>7,8-dihydropteroate + L-glutamate + ATP = 7,8-dihydrofolate + ADP + phosphate + H(+)</text>
        <dbReference type="Rhea" id="RHEA:23584"/>
        <dbReference type="ChEBI" id="CHEBI:15378"/>
        <dbReference type="ChEBI" id="CHEBI:17839"/>
        <dbReference type="ChEBI" id="CHEBI:29985"/>
        <dbReference type="ChEBI" id="CHEBI:30616"/>
        <dbReference type="ChEBI" id="CHEBI:43474"/>
        <dbReference type="ChEBI" id="CHEBI:57451"/>
        <dbReference type="ChEBI" id="CHEBI:456216"/>
        <dbReference type="EC" id="6.3.2.12"/>
    </reaction>
</comment>
<accession>F4KNP8</accession>
<dbReference type="PROSITE" id="PS01012">
    <property type="entry name" value="FOLYLPOLYGLU_SYNT_2"/>
    <property type="match status" value="1"/>
</dbReference>
<comment type="catalytic activity">
    <reaction evidence="20">
        <text>(6R)-5,10-methylenetetrahydrofolyl-(gamma-L-Glu)(n) + L-glutamate + ATP = (6R)-5,10-methylenetetrahydrofolyl-(gamma-L-Glu)(n+1) + ADP + phosphate + H(+)</text>
        <dbReference type="Rhea" id="RHEA:51912"/>
        <dbReference type="Rhea" id="RHEA-COMP:13257"/>
        <dbReference type="Rhea" id="RHEA-COMP:13258"/>
        <dbReference type="ChEBI" id="CHEBI:15378"/>
        <dbReference type="ChEBI" id="CHEBI:29985"/>
        <dbReference type="ChEBI" id="CHEBI:30616"/>
        <dbReference type="ChEBI" id="CHEBI:43474"/>
        <dbReference type="ChEBI" id="CHEBI:136572"/>
        <dbReference type="ChEBI" id="CHEBI:456216"/>
        <dbReference type="EC" id="6.3.2.17"/>
    </reaction>
</comment>
<dbReference type="EC" id="6.3.2.17" evidence="7"/>
<dbReference type="InterPro" id="IPR013221">
    <property type="entry name" value="Mur_ligase_cen"/>
</dbReference>
<keyword evidence="14" id="KW-0289">Folate biosynthesis</keyword>
<evidence type="ECO:0000313" key="26">
    <source>
        <dbReference type="Proteomes" id="UP000006545"/>
    </source>
</evidence>
<evidence type="ECO:0000256" key="11">
    <source>
        <dbReference type="ARBA" id="ARBA00022741"/>
    </source>
</evidence>
<dbReference type="HOGENOM" id="CLU_015869_1_1_10"/>
<dbReference type="EC" id="6.3.2.12" evidence="6"/>
<dbReference type="InterPro" id="IPR036615">
    <property type="entry name" value="Mur_ligase_C_dom_sf"/>
</dbReference>
<dbReference type="GO" id="GO:0005524">
    <property type="term" value="F:ATP binding"/>
    <property type="evidence" value="ECO:0007669"/>
    <property type="project" value="UniProtKB-KW"/>
</dbReference>
<comment type="pathway">
    <text evidence="3">Cofactor biosynthesis; tetrahydrofolate biosynthesis; 7,8-dihydrofolate from 2-amino-4-hydroxy-6-hydroxymethyl-7,8-dihydropteridine diphosphate and 4-aminobenzoate: step 2/2.</text>
</comment>
<evidence type="ECO:0000256" key="6">
    <source>
        <dbReference type="ARBA" id="ARBA00013023"/>
    </source>
</evidence>
<dbReference type="RefSeq" id="WP_013760828.1">
    <property type="nucleotide sequence ID" value="NC_015501.1"/>
</dbReference>
<dbReference type="AlphaFoldDB" id="F4KNP8"/>
<dbReference type="PROSITE" id="PS01011">
    <property type="entry name" value="FOLYLPOLYGLU_SYNT_1"/>
    <property type="match status" value="1"/>
</dbReference>
<comment type="function">
    <text evidence="2">Functions in two distinct reactions of the de novo folate biosynthetic pathway. Catalyzes the addition of a glutamate residue to dihydropteroate (7,8-dihydropteroate or H2Pte) to form dihydrofolate (7,8-dihydrofolate monoglutamate or H2Pte-Glu). Also catalyzes successive additions of L-glutamate to tetrahydrofolate or 10-formyltetrahydrofolate or 5,10-methylenetetrahydrofolate, leading to folylpolyglutamate derivatives.</text>
</comment>
<feature type="domain" description="Mur ligase C-terminal" evidence="23">
    <location>
        <begin position="300"/>
        <end position="417"/>
    </location>
</feature>
<evidence type="ECO:0000256" key="7">
    <source>
        <dbReference type="ARBA" id="ARBA00013025"/>
    </source>
</evidence>